<dbReference type="RefSeq" id="WP_184618888.1">
    <property type="nucleotide sequence ID" value="NZ_JACHEX010000001.1"/>
</dbReference>
<dbReference type="Pfam" id="PF03313">
    <property type="entry name" value="SDH_alpha"/>
    <property type="match status" value="1"/>
</dbReference>
<reference evidence="3 4" key="1">
    <citation type="submission" date="2020-08" db="EMBL/GenBank/DDBJ databases">
        <title>Genomic Encyclopedia of Type Strains, Phase IV (KMG-IV): sequencing the most valuable type-strain genomes for metagenomic binning, comparative biology and taxonomic classification.</title>
        <authorList>
            <person name="Goeker M."/>
        </authorList>
    </citation>
    <scope>NUCLEOTIDE SEQUENCE [LARGE SCALE GENOMIC DNA]</scope>
    <source>
        <strain evidence="3 4">DSM 13481</strain>
    </source>
</reference>
<evidence type="ECO:0000256" key="1">
    <source>
        <dbReference type="HAMAP-Rule" id="MF_01845"/>
    </source>
</evidence>
<proteinExistence type="inferred from homology"/>
<name>A0A841GR83_9BACT</name>
<dbReference type="GO" id="GO:0080146">
    <property type="term" value="F:L-cysteine desulfhydrase activity"/>
    <property type="evidence" value="ECO:0007669"/>
    <property type="project" value="TreeGrafter"/>
</dbReference>
<dbReference type="HAMAP" id="MF_01845">
    <property type="entry name" value="UPF0597"/>
    <property type="match status" value="1"/>
</dbReference>
<dbReference type="PIRSF" id="PIRSF006054">
    <property type="entry name" value="UCP006054"/>
    <property type="match status" value="1"/>
</dbReference>
<dbReference type="GO" id="GO:0019450">
    <property type="term" value="P:L-cysteine catabolic process to pyruvate"/>
    <property type="evidence" value="ECO:0007669"/>
    <property type="project" value="TreeGrafter"/>
</dbReference>
<dbReference type="EMBL" id="JACHEX010000001">
    <property type="protein sequence ID" value="MBB6062179.1"/>
    <property type="molecule type" value="Genomic_DNA"/>
</dbReference>
<accession>A0A841GR83</accession>
<gene>
    <name evidence="3" type="ORF">HNP65_000601</name>
</gene>
<dbReference type="Proteomes" id="UP000555828">
    <property type="component" value="Unassembled WGS sequence"/>
</dbReference>
<evidence type="ECO:0000313" key="3">
    <source>
        <dbReference type="EMBL" id="MBB6062179.1"/>
    </source>
</evidence>
<evidence type="ECO:0000259" key="2">
    <source>
        <dbReference type="Pfam" id="PF03313"/>
    </source>
</evidence>
<dbReference type="InterPro" id="IPR005130">
    <property type="entry name" value="Ser_deHydtase-like_asu"/>
</dbReference>
<protein>
    <recommendedName>
        <fullName evidence="1">UPF0597 protein HNP65_000601</fullName>
    </recommendedName>
</protein>
<dbReference type="InterPro" id="IPR021144">
    <property type="entry name" value="UPF0597"/>
</dbReference>
<dbReference type="AlphaFoldDB" id="A0A841GR83"/>
<sequence>MIKDIFFDQVKPAYGCTEPIAVALSTATAKKYLNETLEELKEIKISLDKNTYKNGLVVNIPGTNIYGLEIAAALGYLCGIPEKGLEVLKDVNSQCLSKAMNLKNKIKIEINDMPYLYVETIAVSKNNHTVKILIEGKHDNIAKITIDSNTILDKPFNPSKTTLENIKKYSIDEIIDYVENPDKEVLDYVEKAIEMNIDIAKYGMQIKGNFSNAAINEYVKYVSAGVDARMSGVLKPVMTVAGSGNQGLSCILPIATKREEYDKEKILKATLLSILVTIYIKAYTGLLTPICGAGSISAAGAAAGLTYLKCGNRQQIKNAINDTIGTLFGLTCDGAKRGCALKAVAGTLTAIQVSELAINNIDVPCGNGIVAKDVEETIRRVGKLTNSVKQFDKDVLDYIGKC</sequence>
<dbReference type="PANTHER" id="PTHR30501">
    <property type="entry name" value="UPF0597 PROTEIN YHAM"/>
    <property type="match status" value="1"/>
</dbReference>
<feature type="domain" description="Serine dehydratase-like alpha subunit" evidence="2">
    <location>
        <begin position="83"/>
        <end position="393"/>
    </location>
</feature>
<comment type="similarity">
    <text evidence="1">Belongs to the UPF0597 family.</text>
</comment>
<evidence type="ECO:0000313" key="4">
    <source>
        <dbReference type="Proteomes" id="UP000555828"/>
    </source>
</evidence>
<keyword evidence="4" id="KW-1185">Reference proteome</keyword>
<dbReference type="PANTHER" id="PTHR30501:SF2">
    <property type="entry name" value="UPF0597 PROTEIN YHAM"/>
    <property type="match status" value="1"/>
</dbReference>
<comment type="caution">
    <text evidence="3">The sequence shown here is derived from an EMBL/GenBank/DDBJ whole genome shotgun (WGS) entry which is preliminary data.</text>
</comment>
<organism evidence="3 4">
    <name type="scientific">Thermosipho japonicus</name>
    <dbReference type="NCBI Taxonomy" id="90323"/>
    <lineage>
        <taxon>Bacteria</taxon>
        <taxon>Thermotogati</taxon>
        <taxon>Thermotogota</taxon>
        <taxon>Thermotogae</taxon>
        <taxon>Thermotogales</taxon>
        <taxon>Fervidobacteriaceae</taxon>
        <taxon>Thermosipho</taxon>
    </lineage>
</organism>